<proteinExistence type="predicted"/>
<feature type="compositionally biased region" description="Basic and acidic residues" evidence="1">
    <location>
        <begin position="91"/>
        <end position="123"/>
    </location>
</feature>
<accession>A0AAV7RJX1</accession>
<evidence type="ECO:0000313" key="3">
    <source>
        <dbReference type="Proteomes" id="UP001066276"/>
    </source>
</evidence>
<feature type="region of interest" description="Disordered" evidence="1">
    <location>
        <begin position="89"/>
        <end position="154"/>
    </location>
</feature>
<reference evidence="2" key="1">
    <citation type="journal article" date="2022" name="bioRxiv">
        <title>Sequencing and chromosome-scale assembly of the giantPleurodeles waltlgenome.</title>
        <authorList>
            <person name="Brown T."/>
            <person name="Elewa A."/>
            <person name="Iarovenko S."/>
            <person name="Subramanian E."/>
            <person name="Araus A.J."/>
            <person name="Petzold A."/>
            <person name="Susuki M."/>
            <person name="Suzuki K.-i.T."/>
            <person name="Hayashi T."/>
            <person name="Toyoda A."/>
            <person name="Oliveira C."/>
            <person name="Osipova E."/>
            <person name="Leigh N.D."/>
            <person name="Simon A."/>
            <person name="Yun M.H."/>
        </authorList>
    </citation>
    <scope>NUCLEOTIDE SEQUENCE</scope>
    <source>
        <strain evidence="2">20211129_DDA</strain>
        <tissue evidence="2">Liver</tissue>
    </source>
</reference>
<dbReference type="Proteomes" id="UP001066276">
    <property type="component" value="Chromosome 5"/>
</dbReference>
<comment type="caution">
    <text evidence="2">The sequence shown here is derived from an EMBL/GenBank/DDBJ whole genome shotgun (WGS) entry which is preliminary data.</text>
</comment>
<dbReference type="EMBL" id="JANPWB010000009">
    <property type="protein sequence ID" value="KAJ1152574.1"/>
    <property type="molecule type" value="Genomic_DNA"/>
</dbReference>
<sequence length="208" mass="23084">MYLETLEEVIACNGSGRCAWGAHVKKTLGDVRLEALWADPGRVRECDGPTLASDRHTPGAPDVWSFLTRKSLGRDPILRNFWVKMGRKGTRCSDREKQEEEPEKNETPKETKATSGMEEKMRTDPQTGEQEDIGPPVAIGRRGGPEGHTPKLPPCSGKSVAYTGVWVGLNKIKRGGGNQGGKKRGRNNWGCLVCYSFCFVWWCVPFGY</sequence>
<name>A0AAV7RJX1_PLEWA</name>
<keyword evidence="3" id="KW-1185">Reference proteome</keyword>
<gene>
    <name evidence="2" type="ORF">NDU88_005349</name>
</gene>
<evidence type="ECO:0000313" key="2">
    <source>
        <dbReference type="EMBL" id="KAJ1152574.1"/>
    </source>
</evidence>
<evidence type="ECO:0000256" key="1">
    <source>
        <dbReference type="SAM" id="MobiDB-lite"/>
    </source>
</evidence>
<dbReference type="AlphaFoldDB" id="A0AAV7RJX1"/>
<organism evidence="2 3">
    <name type="scientific">Pleurodeles waltl</name>
    <name type="common">Iberian ribbed newt</name>
    <dbReference type="NCBI Taxonomy" id="8319"/>
    <lineage>
        <taxon>Eukaryota</taxon>
        <taxon>Metazoa</taxon>
        <taxon>Chordata</taxon>
        <taxon>Craniata</taxon>
        <taxon>Vertebrata</taxon>
        <taxon>Euteleostomi</taxon>
        <taxon>Amphibia</taxon>
        <taxon>Batrachia</taxon>
        <taxon>Caudata</taxon>
        <taxon>Salamandroidea</taxon>
        <taxon>Salamandridae</taxon>
        <taxon>Pleurodelinae</taxon>
        <taxon>Pleurodeles</taxon>
    </lineage>
</organism>
<protein>
    <submittedName>
        <fullName evidence="2">Uncharacterized protein</fullName>
    </submittedName>
</protein>